<keyword evidence="2" id="KW-1185">Reference proteome</keyword>
<gene>
    <name evidence="1" type="ORF">PIGHUM_02908</name>
</gene>
<protein>
    <recommendedName>
        <fullName evidence="3">DUF1684 domain-containing protein</fullName>
    </recommendedName>
</protein>
<sequence length="298" mass="33377">MALSKKYIAEWQTWHDDRIADLNRPYGFLSVVSQDWLTEGEPFTSEFVGGQWLLEDGEIYYRPDPDCIAKGEFLTVDGKNATGPTRIPHGYNKNSGTGSAVHLFYRDLEVETITRVNARDETIYGVRVRDPEEAARKRFDDIETFPLSEEWIVPATFTATDIELHNVPTVDDSVYEASYIVGTIALAIEGQAFRLEVSCHRAGSEDTGYFSNYCYVHFGDRTNGKETYGGGRIIKFRDLDELAALQALDFNRAVSFPCALSTFVACPSTPPGSRLPFRVAAGEYTPPVPHERVSTYKG</sequence>
<evidence type="ECO:0008006" key="3">
    <source>
        <dbReference type="Google" id="ProtNLM"/>
    </source>
</evidence>
<dbReference type="Proteomes" id="UP000277294">
    <property type="component" value="Unassembled WGS sequence"/>
</dbReference>
<dbReference type="RefSeq" id="WP_124080296.1">
    <property type="nucleotide sequence ID" value="NZ_UWPJ01000023.1"/>
</dbReference>
<dbReference type="OrthoDB" id="5493262at2"/>
<dbReference type="EMBL" id="UWPJ01000023">
    <property type="protein sequence ID" value="VCU70830.1"/>
    <property type="molecule type" value="Genomic_DNA"/>
</dbReference>
<dbReference type="Pfam" id="PF07920">
    <property type="entry name" value="DUF1684"/>
    <property type="match status" value="1"/>
</dbReference>
<accession>A0A3P4B591</accession>
<name>A0A3P4B591_9BURK</name>
<organism evidence="1 2">
    <name type="scientific">Pigmentiphaga humi</name>
    <dbReference type="NCBI Taxonomy" id="2478468"/>
    <lineage>
        <taxon>Bacteria</taxon>
        <taxon>Pseudomonadati</taxon>
        <taxon>Pseudomonadota</taxon>
        <taxon>Betaproteobacteria</taxon>
        <taxon>Burkholderiales</taxon>
        <taxon>Alcaligenaceae</taxon>
        <taxon>Pigmentiphaga</taxon>
    </lineage>
</organism>
<dbReference type="PANTHER" id="PTHR41913:SF1">
    <property type="entry name" value="DUF1684 DOMAIN-CONTAINING PROTEIN"/>
    <property type="match status" value="1"/>
</dbReference>
<dbReference type="PANTHER" id="PTHR41913">
    <property type="entry name" value="DUF1684 DOMAIN-CONTAINING PROTEIN"/>
    <property type="match status" value="1"/>
</dbReference>
<evidence type="ECO:0000313" key="2">
    <source>
        <dbReference type="Proteomes" id="UP000277294"/>
    </source>
</evidence>
<dbReference type="InterPro" id="IPR012467">
    <property type="entry name" value="DUF1684"/>
</dbReference>
<evidence type="ECO:0000313" key="1">
    <source>
        <dbReference type="EMBL" id="VCU70830.1"/>
    </source>
</evidence>
<reference evidence="1 2" key="1">
    <citation type="submission" date="2018-10" db="EMBL/GenBank/DDBJ databases">
        <authorList>
            <person name="Criscuolo A."/>
        </authorList>
    </citation>
    <scope>NUCLEOTIDE SEQUENCE [LARGE SCALE GENOMIC DNA]</scope>
    <source>
        <strain evidence="1">DnA1</strain>
    </source>
</reference>
<dbReference type="AlphaFoldDB" id="A0A3P4B591"/>
<proteinExistence type="predicted"/>